<evidence type="ECO:0000256" key="1">
    <source>
        <dbReference type="SAM" id="MobiDB-lite"/>
    </source>
</evidence>
<protein>
    <submittedName>
        <fullName evidence="2">Uncharacterized protein</fullName>
    </submittedName>
</protein>
<dbReference type="EMBL" id="JAJSOF020000027">
    <property type="protein sequence ID" value="KAJ4433936.1"/>
    <property type="molecule type" value="Genomic_DNA"/>
</dbReference>
<keyword evidence="3" id="KW-1185">Reference proteome</keyword>
<reference evidence="2 3" key="1">
    <citation type="journal article" date="2022" name="Allergy">
        <title>Genome assembly and annotation of Periplaneta americana reveal a comprehensive cockroach allergen profile.</title>
        <authorList>
            <person name="Wang L."/>
            <person name="Xiong Q."/>
            <person name="Saelim N."/>
            <person name="Wang L."/>
            <person name="Nong W."/>
            <person name="Wan A.T."/>
            <person name="Shi M."/>
            <person name="Liu X."/>
            <person name="Cao Q."/>
            <person name="Hui J.H.L."/>
            <person name="Sookrung N."/>
            <person name="Leung T.F."/>
            <person name="Tungtrongchitr A."/>
            <person name="Tsui S.K.W."/>
        </authorList>
    </citation>
    <scope>NUCLEOTIDE SEQUENCE [LARGE SCALE GENOMIC DNA]</scope>
    <source>
        <strain evidence="2">PWHHKU_190912</strain>
    </source>
</reference>
<evidence type="ECO:0000313" key="3">
    <source>
        <dbReference type="Proteomes" id="UP001148838"/>
    </source>
</evidence>
<name>A0ABQ8SJF7_PERAM</name>
<comment type="caution">
    <text evidence="2">The sequence shown here is derived from an EMBL/GenBank/DDBJ whole genome shotgun (WGS) entry which is preliminary data.</text>
</comment>
<sequence length="473" mass="53210">MSPGSSTESYPAFPHTGLRENPGKNLNQVTCPNRESNPGHLVSRPDSLTNAVPCQIISVEQIASASRNYGEAEICGALPGSLNDVVHNLRGRFTESDSWHFGSTTIRSLLYLESECGTPKEKNLMRRADLWPLSYAKNIYLHKYASPKIFFPPASQLTLYMHFWIRPHVLHALPISNAVQFKVCHGSLYAVMWLVDDPSEFNLPTLPQSRITYVPEKMPSKYGVHSEEYLPIRKLDEFTKDVINWSNREPETLAHVLGSCPHGEVLRNSRHHRIRSMIAEQFRSINFQVFEEVHGLADNGSTRRIEMIAIPPNNNNGYIIDPTVRFKKQKSQPEDNVISIVAFFNFNEKQKALQHPITSYHRGSRVCGYSASSLSFHPEVPNTVSQLSSTVSGGDVMQELFPIWLQEHAKEGGVFHPGNCPDIKINVLPFPRDGAALSPRPMRDHWLLGSPSLRQEAAAPVKRCGHIPQLTEL</sequence>
<feature type="region of interest" description="Disordered" evidence="1">
    <location>
        <begin position="1"/>
        <end position="28"/>
    </location>
</feature>
<proteinExistence type="predicted"/>
<gene>
    <name evidence="2" type="ORF">ANN_16255</name>
</gene>
<organism evidence="2 3">
    <name type="scientific">Periplaneta americana</name>
    <name type="common">American cockroach</name>
    <name type="synonym">Blatta americana</name>
    <dbReference type="NCBI Taxonomy" id="6978"/>
    <lineage>
        <taxon>Eukaryota</taxon>
        <taxon>Metazoa</taxon>
        <taxon>Ecdysozoa</taxon>
        <taxon>Arthropoda</taxon>
        <taxon>Hexapoda</taxon>
        <taxon>Insecta</taxon>
        <taxon>Pterygota</taxon>
        <taxon>Neoptera</taxon>
        <taxon>Polyneoptera</taxon>
        <taxon>Dictyoptera</taxon>
        <taxon>Blattodea</taxon>
        <taxon>Blattoidea</taxon>
        <taxon>Blattidae</taxon>
        <taxon>Blattinae</taxon>
        <taxon>Periplaneta</taxon>
    </lineage>
</organism>
<accession>A0ABQ8SJF7</accession>
<evidence type="ECO:0000313" key="2">
    <source>
        <dbReference type="EMBL" id="KAJ4433936.1"/>
    </source>
</evidence>
<dbReference type="Proteomes" id="UP001148838">
    <property type="component" value="Unassembled WGS sequence"/>
</dbReference>